<evidence type="ECO:0000256" key="4">
    <source>
        <dbReference type="SAM" id="SignalP"/>
    </source>
</evidence>
<name>A0A0G4GG20_9ALVE</name>
<dbReference type="PANTHER" id="PTHR47717:SF1">
    <property type="entry name" value="PEPTIDYL-PROLYL CIS-TRANS ISOMERASE FKBP19, CHLOROPLASTIC"/>
    <property type="match status" value="1"/>
</dbReference>
<feature type="domain" description="PPIase FKBP-type" evidence="5">
    <location>
        <begin position="163"/>
        <end position="278"/>
    </location>
</feature>
<sequence>MRGRRQRRGPTILLALSLLFSVLPHSSTFSPSLWHSSHRYSRHLHSLGPRGLPSRQSSTQLKAEKRPSRRKALLLQSLGIAAVSLSALPLPALAWKDVDKKRARNELPEDVKNYLNPLKWISGENHLPYNEPLPPAPPSGFVTKTGVVYGDFQEGEGSTPKWGQMLSVHLRGWYKVTPTSKPVFFLDTHHGADKGTPNGRLVHHGGGQFIRGLEEAFHTMKKGGLRRVVVPKDLGYEVREFQEPLPLWSARRDALLAGLDRMGADGQFIFDVELFEITNNEVEEWPIDIPIENKDAVQERREYLASQQQKVAELGKMGYVDERTIWY</sequence>
<evidence type="ECO:0000256" key="2">
    <source>
        <dbReference type="SAM" id="MobiDB-lite"/>
    </source>
</evidence>
<gene>
    <name evidence="6" type="ORF">Cvel_21734</name>
</gene>
<evidence type="ECO:0000313" key="6">
    <source>
        <dbReference type="EMBL" id="CEM28515.1"/>
    </source>
</evidence>
<dbReference type="Pfam" id="PF00254">
    <property type="entry name" value="FKBP_C"/>
    <property type="match status" value="1"/>
</dbReference>
<accession>A0A0G4GG20</accession>
<dbReference type="SUPFAM" id="SSF54534">
    <property type="entry name" value="FKBP-like"/>
    <property type="match status" value="1"/>
</dbReference>
<keyword evidence="1" id="KW-0697">Rotamase</keyword>
<keyword evidence="1" id="KW-0413">Isomerase</keyword>
<dbReference type="InterPro" id="IPR001179">
    <property type="entry name" value="PPIase_FKBP_dom"/>
</dbReference>
<evidence type="ECO:0000259" key="5">
    <source>
        <dbReference type="PROSITE" id="PS50059"/>
    </source>
</evidence>
<dbReference type="AlphaFoldDB" id="A0A0G4GG20"/>
<keyword evidence="3" id="KW-1133">Transmembrane helix</keyword>
<feature type="signal peptide" evidence="4">
    <location>
        <begin position="1"/>
        <end position="28"/>
    </location>
</feature>
<dbReference type="InterPro" id="IPR046357">
    <property type="entry name" value="PPIase_dom_sf"/>
</dbReference>
<dbReference type="Gene3D" id="3.10.50.40">
    <property type="match status" value="1"/>
</dbReference>
<keyword evidence="4" id="KW-0732">Signal</keyword>
<dbReference type="VEuPathDB" id="CryptoDB:Cvel_21734"/>
<evidence type="ECO:0000256" key="3">
    <source>
        <dbReference type="SAM" id="Phobius"/>
    </source>
</evidence>
<evidence type="ECO:0000256" key="1">
    <source>
        <dbReference type="PROSITE-ProRule" id="PRU00277"/>
    </source>
</evidence>
<dbReference type="EC" id="5.2.1.8" evidence="1"/>
<dbReference type="GO" id="GO:0003755">
    <property type="term" value="F:peptidyl-prolyl cis-trans isomerase activity"/>
    <property type="evidence" value="ECO:0007669"/>
    <property type="project" value="UniProtKB-KW"/>
</dbReference>
<comment type="catalytic activity">
    <reaction evidence="1">
        <text>[protein]-peptidylproline (omega=180) = [protein]-peptidylproline (omega=0)</text>
        <dbReference type="Rhea" id="RHEA:16237"/>
        <dbReference type="Rhea" id="RHEA-COMP:10747"/>
        <dbReference type="Rhea" id="RHEA-COMP:10748"/>
        <dbReference type="ChEBI" id="CHEBI:83833"/>
        <dbReference type="ChEBI" id="CHEBI:83834"/>
        <dbReference type="EC" id="5.2.1.8"/>
    </reaction>
</comment>
<feature type="transmembrane region" description="Helical" evidence="3">
    <location>
        <begin position="73"/>
        <end position="95"/>
    </location>
</feature>
<feature type="chain" id="PRO_5005189958" description="peptidylprolyl isomerase" evidence="4">
    <location>
        <begin position="29"/>
        <end position="327"/>
    </location>
</feature>
<dbReference type="InterPro" id="IPR044208">
    <property type="entry name" value="FKBP19-like"/>
</dbReference>
<keyword evidence="3" id="KW-0812">Transmembrane</keyword>
<reference evidence="6" key="1">
    <citation type="submission" date="2014-11" db="EMBL/GenBank/DDBJ databases">
        <authorList>
            <person name="Otto D Thomas"/>
            <person name="Naeem Raeece"/>
        </authorList>
    </citation>
    <scope>NUCLEOTIDE SEQUENCE</scope>
</reference>
<feature type="region of interest" description="Disordered" evidence="2">
    <location>
        <begin position="45"/>
        <end position="68"/>
    </location>
</feature>
<protein>
    <recommendedName>
        <fullName evidence="1">peptidylprolyl isomerase</fullName>
        <ecNumber evidence="1">5.2.1.8</ecNumber>
    </recommendedName>
</protein>
<keyword evidence="3" id="KW-0472">Membrane</keyword>
<dbReference type="PROSITE" id="PS50059">
    <property type="entry name" value="FKBP_PPIASE"/>
    <property type="match status" value="1"/>
</dbReference>
<organism evidence="6">
    <name type="scientific">Chromera velia CCMP2878</name>
    <dbReference type="NCBI Taxonomy" id="1169474"/>
    <lineage>
        <taxon>Eukaryota</taxon>
        <taxon>Sar</taxon>
        <taxon>Alveolata</taxon>
        <taxon>Colpodellida</taxon>
        <taxon>Chromeraceae</taxon>
        <taxon>Chromera</taxon>
    </lineage>
</organism>
<dbReference type="PANTHER" id="PTHR47717">
    <property type="entry name" value="PEPTIDYL-PROLYL CIS-TRANS ISOMERASE FKBP19, CHLOROPLASTIC"/>
    <property type="match status" value="1"/>
</dbReference>
<dbReference type="EMBL" id="CDMZ01001175">
    <property type="protein sequence ID" value="CEM28515.1"/>
    <property type="molecule type" value="Genomic_DNA"/>
</dbReference>
<proteinExistence type="predicted"/>